<dbReference type="Proteomes" id="UP000887013">
    <property type="component" value="Unassembled WGS sequence"/>
</dbReference>
<gene>
    <name evidence="1" type="ORF">NPIL_459861</name>
</gene>
<dbReference type="EMBL" id="BMAW01131612">
    <property type="protein sequence ID" value="GFU40138.1"/>
    <property type="molecule type" value="Genomic_DNA"/>
</dbReference>
<name>A0A8X6QWD1_NEPPI</name>
<proteinExistence type="predicted"/>
<evidence type="ECO:0000313" key="1">
    <source>
        <dbReference type="EMBL" id="GFU40138.1"/>
    </source>
</evidence>
<protein>
    <submittedName>
        <fullName evidence="1">Uncharacterized protein</fullName>
    </submittedName>
</protein>
<reference evidence="1" key="1">
    <citation type="submission" date="2020-08" db="EMBL/GenBank/DDBJ databases">
        <title>Multicomponent nature underlies the extraordinary mechanical properties of spider dragline silk.</title>
        <authorList>
            <person name="Kono N."/>
            <person name="Nakamura H."/>
            <person name="Mori M."/>
            <person name="Yoshida Y."/>
            <person name="Ohtoshi R."/>
            <person name="Malay A.D."/>
            <person name="Moran D.A.P."/>
            <person name="Tomita M."/>
            <person name="Numata K."/>
            <person name="Arakawa K."/>
        </authorList>
    </citation>
    <scope>NUCLEOTIDE SEQUENCE</scope>
</reference>
<comment type="caution">
    <text evidence="1">The sequence shown here is derived from an EMBL/GenBank/DDBJ whole genome shotgun (WGS) entry which is preliminary data.</text>
</comment>
<accession>A0A8X6QWD1</accession>
<organism evidence="1 2">
    <name type="scientific">Nephila pilipes</name>
    <name type="common">Giant wood spider</name>
    <name type="synonym">Nephila maculata</name>
    <dbReference type="NCBI Taxonomy" id="299642"/>
    <lineage>
        <taxon>Eukaryota</taxon>
        <taxon>Metazoa</taxon>
        <taxon>Ecdysozoa</taxon>
        <taxon>Arthropoda</taxon>
        <taxon>Chelicerata</taxon>
        <taxon>Arachnida</taxon>
        <taxon>Araneae</taxon>
        <taxon>Araneomorphae</taxon>
        <taxon>Entelegynae</taxon>
        <taxon>Araneoidea</taxon>
        <taxon>Nephilidae</taxon>
        <taxon>Nephila</taxon>
    </lineage>
</organism>
<sequence length="237" mass="27146">MHHREAITKVFANAILQHKITIPFIVQPTKLQYHAVSHKIYLAHQAKLRLKRLASSMKLNPQPGLMRINQKKNDNHPYFITSPHTRSHNNTPRLANLNLTNAHHIHGVRRWPIQIQHSMDDIKIHPLISSKTRVPELEIATVGWIHTPMGLRMHKTPRGESVRGIIRGDSDLKHLHLLITEVVCVVFMGFLARNCKNRRGKLIKRNGQWNEGSILAGKTGMIISNRKKVMGVRGRNV</sequence>
<evidence type="ECO:0000313" key="2">
    <source>
        <dbReference type="Proteomes" id="UP000887013"/>
    </source>
</evidence>
<keyword evidence="2" id="KW-1185">Reference proteome</keyword>
<dbReference type="AlphaFoldDB" id="A0A8X6QWD1"/>